<reference evidence="2 3" key="1">
    <citation type="submission" date="2018-07" db="EMBL/GenBank/DDBJ databases">
        <title>Thalassococcus profundi sp. nov., a marine bacterium isolated from deep seawater of Okinawa Trough.</title>
        <authorList>
            <person name="Yu M."/>
        </authorList>
    </citation>
    <scope>NUCLEOTIDE SEQUENCE [LARGE SCALE GENOMIC DNA]</scope>
    <source>
        <strain evidence="2 3">WRAS1</strain>
    </source>
</reference>
<dbReference type="OrthoDB" id="7301318at2"/>
<dbReference type="SUPFAM" id="SSF55729">
    <property type="entry name" value="Acyl-CoA N-acyltransferases (Nat)"/>
    <property type="match status" value="1"/>
</dbReference>
<dbReference type="GO" id="GO:0016747">
    <property type="term" value="F:acyltransferase activity, transferring groups other than amino-acyl groups"/>
    <property type="evidence" value="ECO:0007669"/>
    <property type="project" value="InterPro"/>
</dbReference>
<comment type="caution">
    <text evidence="2">The sequence shown here is derived from an EMBL/GenBank/DDBJ whole genome shotgun (WGS) entry which is preliminary data.</text>
</comment>
<evidence type="ECO:0000259" key="1">
    <source>
        <dbReference type="PROSITE" id="PS51186"/>
    </source>
</evidence>
<keyword evidence="2" id="KW-0808">Transferase</keyword>
<dbReference type="EMBL" id="QPMK01000001">
    <property type="protein sequence ID" value="RDD68164.1"/>
    <property type="molecule type" value="Genomic_DNA"/>
</dbReference>
<keyword evidence="3" id="KW-1185">Reference proteome</keyword>
<organism evidence="2 3">
    <name type="scientific">Thalassococcus profundi</name>
    <dbReference type="NCBI Taxonomy" id="2282382"/>
    <lineage>
        <taxon>Bacteria</taxon>
        <taxon>Pseudomonadati</taxon>
        <taxon>Pseudomonadota</taxon>
        <taxon>Alphaproteobacteria</taxon>
        <taxon>Rhodobacterales</taxon>
        <taxon>Roseobacteraceae</taxon>
        <taxon>Thalassococcus</taxon>
    </lineage>
</organism>
<dbReference type="Gene3D" id="3.40.630.30">
    <property type="match status" value="1"/>
</dbReference>
<dbReference type="RefSeq" id="WP_114509143.1">
    <property type="nucleotide sequence ID" value="NZ_QPMK01000001.1"/>
</dbReference>
<protein>
    <submittedName>
        <fullName evidence="2">GNAT family N-acetyltransferase</fullName>
    </submittedName>
</protein>
<dbReference type="CDD" id="cd04301">
    <property type="entry name" value="NAT_SF"/>
    <property type="match status" value="1"/>
</dbReference>
<dbReference type="PANTHER" id="PTHR43072">
    <property type="entry name" value="N-ACETYLTRANSFERASE"/>
    <property type="match status" value="1"/>
</dbReference>
<dbReference type="PROSITE" id="PS51186">
    <property type="entry name" value="GNAT"/>
    <property type="match status" value="1"/>
</dbReference>
<gene>
    <name evidence="2" type="ORF">DU478_01460</name>
</gene>
<accession>A0A369TTU6</accession>
<dbReference type="InterPro" id="IPR000182">
    <property type="entry name" value="GNAT_dom"/>
</dbReference>
<evidence type="ECO:0000313" key="2">
    <source>
        <dbReference type="EMBL" id="RDD68164.1"/>
    </source>
</evidence>
<dbReference type="InterPro" id="IPR016181">
    <property type="entry name" value="Acyl_CoA_acyltransferase"/>
</dbReference>
<dbReference type="Pfam" id="PF00583">
    <property type="entry name" value="Acetyltransf_1"/>
    <property type="match status" value="1"/>
</dbReference>
<dbReference type="Proteomes" id="UP000253977">
    <property type="component" value="Unassembled WGS sequence"/>
</dbReference>
<evidence type="ECO:0000313" key="3">
    <source>
        <dbReference type="Proteomes" id="UP000253977"/>
    </source>
</evidence>
<name>A0A369TTU6_9RHOB</name>
<dbReference type="AlphaFoldDB" id="A0A369TTU6"/>
<proteinExistence type="predicted"/>
<sequence>MSPEAHRLYAAIEATWPPASRTLAGPWMLRDGAGGGKRVSCATAEAEWTEDDLPAAEQAMRLFQQTPLFMVRAGETELDAALAARGYEVVDPVTLWLCPVAHLTDQPLPRVTAFAIWEPLAIMTEIWDAGGIGPARLRVMHRAAGPKTAIFGRVTDKPAGTGFCAVHDGIAMVHALEIAAAHRGKGLGKWMMRCASFWAAENGADYMTALCTDANAAANGLYASLGMQAVGQYHYRMLPNSEGD</sequence>
<feature type="domain" description="N-acetyltransferase" evidence="1">
    <location>
        <begin position="106"/>
        <end position="244"/>
    </location>
</feature>